<proteinExistence type="predicted"/>
<name>A0A8J3Q4P4_9ACTN</name>
<accession>A0A8J3Q4P4</accession>
<dbReference type="RefSeq" id="WP_203907189.1">
    <property type="nucleotide sequence ID" value="NZ_BONY01000006.1"/>
</dbReference>
<keyword evidence="2" id="KW-1185">Reference proteome</keyword>
<reference evidence="1" key="1">
    <citation type="submission" date="2021-01" db="EMBL/GenBank/DDBJ databases">
        <title>Whole genome shotgun sequence of Rhizocola hellebori NBRC 109834.</title>
        <authorList>
            <person name="Komaki H."/>
            <person name="Tamura T."/>
        </authorList>
    </citation>
    <scope>NUCLEOTIDE SEQUENCE</scope>
    <source>
        <strain evidence="1">NBRC 109834</strain>
    </source>
</reference>
<sequence length="190" mass="21055">MDLDKMIEYGAMAPTFGDAEFDKLVSEARQQTENAAHRRQQADLARRTAHDQAKARQQALLEQAARVLDLCKKVASRARDRELDPALKLRDYPPHATIFERLRGKTVNAWSIYGPRITQQYDGASPIGVDSQPGLALDTGGTLHVYYGEGNKAWSSVAVRSSSDIFQHWHEPGHLAATLAGFVSARGLDR</sequence>
<dbReference type="Proteomes" id="UP000612899">
    <property type="component" value="Unassembled WGS sequence"/>
</dbReference>
<protein>
    <submittedName>
        <fullName evidence="1">Uncharacterized protein</fullName>
    </submittedName>
</protein>
<dbReference type="EMBL" id="BONY01000006">
    <property type="protein sequence ID" value="GIH03278.1"/>
    <property type="molecule type" value="Genomic_DNA"/>
</dbReference>
<dbReference type="AlphaFoldDB" id="A0A8J3Q4P4"/>
<gene>
    <name evidence="1" type="ORF">Rhe02_13450</name>
</gene>
<evidence type="ECO:0000313" key="2">
    <source>
        <dbReference type="Proteomes" id="UP000612899"/>
    </source>
</evidence>
<evidence type="ECO:0000313" key="1">
    <source>
        <dbReference type="EMBL" id="GIH03278.1"/>
    </source>
</evidence>
<comment type="caution">
    <text evidence="1">The sequence shown here is derived from an EMBL/GenBank/DDBJ whole genome shotgun (WGS) entry which is preliminary data.</text>
</comment>
<organism evidence="1 2">
    <name type="scientific">Rhizocola hellebori</name>
    <dbReference type="NCBI Taxonomy" id="1392758"/>
    <lineage>
        <taxon>Bacteria</taxon>
        <taxon>Bacillati</taxon>
        <taxon>Actinomycetota</taxon>
        <taxon>Actinomycetes</taxon>
        <taxon>Micromonosporales</taxon>
        <taxon>Micromonosporaceae</taxon>
        <taxon>Rhizocola</taxon>
    </lineage>
</organism>